<feature type="compositionally biased region" description="Basic and acidic residues" evidence="1">
    <location>
        <begin position="94"/>
        <end position="106"/>
    </location>
</feature>
<dbReference type="AlphaFoldDB" id="A0A6J4HYG6"/>
<feature type="non-terminal residue" evidence="2">
    <location>
        <position position="134"/>
    </location>
</feature>
<feature type="non-terminal residue" evidence="2">
    <location>
        <position position="1"/>
    </location>
</feature>
<feature type="region of interest" description="Disordered" evidence="1">
    <location>
        <begin position="1"/>
        <end position="53"/>
    </location>
</feature>
<protein>
    <submittedName>
        <fullName evidence="2">Uncharacterized protein</fullName>
    </submittedName>
</protein>
<organism evidence="2">
    <name type="scientific">uncultured Arthrobacter sp</name>
    <dbReference type="NCBI Taxonomy" id="114050"/>
    <lineage>
        <taxon>Bacteria</taxon>
        <taxon>Bacillati</taxon>
        <taxon>Actinomycetota</taxon>
        <taxon>Actinomycetes</taxon>
        <taxon>Micrococcales</taxon>
        <taxon>Micrococcaceae</taxon>
        <taxon>Arthrobacter</taxon>
        <taxon>environmental samples</taxon>
    </lineage>
</organism>
<gene>
    <name evidence="2" type="ORF">AVDCRST_MAG83-1421</name>
</gene>
<evidence type="ECO:0000256" key="1">
    <source>
        <dbReference type="SAM" id="MobiDB-lite"/>
    </source>
</evidence>
<name>A0A6J4HYG6_9MICC</name>
<feature type="region of interest" description="Disordered" evidence="1">
    <location>
        <begin position="94"/>
        <end position="134"/>
    </location>
</feature>
<reference evidence="2" key="1">
    <citation type="submission" date="2020-02" db="EMBL/GenBank/DDBJ databases">
        <authorList>
            <person name="Meier V. D."/>
        </authorList>
    </citation>
    <scope>NUCLEOTIDE SEQUENCE</scope>
    <source>
        <strain evidence="2">AVDCRST_MAG83</strain>
    </source>
</reference>
<evidence type="ECO:0000313" key="2">
    <source>
        <dbReference type="EMBL" id="CAA9236555.1"/>
    </source>
</evidence>
<dbReference type="EMBL" id="CADCTE010000083">
    <property type="protein sequence ID" value="CAA9236555.1"/>
    <property type="molecule type" value="Genomic_DNA"/>
</dbReference>
<proteinExistence type="predicted"/>
<sequence>GARPARGSHLPRPADGSHLAGNPRRRPVPPGDPSRRGLGQSRPGTHRTLGAGRTFILRCPRHRFDLLPRVRAVEGGVRRRGSLAVADRGAGDLHVHRASRNDRRPGDQCARPCARTQGGAGQRRRGTGAQNADL</sequence>
<accession>A0A6J4HYG6</accession>